<dbReference type="Pfam" id="PF00553">
    <property type="entry name" value="CBM_2"/>
    <property type="match status" value="1"/>
</dbReference>
<evidence type="ECO:0000259" key="2">
    <source>
        <dbReference type="PROSITE" id="PS51173"/>
    </source>
</evidence>
<feature type="chain" id="PRO_5046738632" evidence="1">
    <location>
        <begin position="32"/>
        <end position="141"/>
    </location>
</feature>
<feature type="domain" description="CBM2" evidence="2">
    <location>
        <begin position="29"/>
        <end position="139"/>
    </location>
</feature>
<feature type="signal peptide" evidence="1">
    <location>
        <begin position="1"/>
        <end position="31"/>
    </location>
</feature>
<evidence type="ECO:0000313" key="4">
    <source>
        <dbReference type="Proteomes" id="UP000823521"/>
    </source>
</evidence>
<organism evidence="3 4">
    <name type="scientific">Micromonospora echinofusca</name>
    <dbReference type="NCBI Taxonomy" id="47858"/>
    <lineage>
        <taxon>Bacteria</taxon>
        <taxon>Bacillati</taxon>
        <taxon>Actinomycetota</taxon>
        <taxon>Actinomycetes</taxon>
        <taxon>Micromonosporales</taxon>
        <taxon>Micromonosporaceae</taxon>
        <taxon>Micromonospora</taxon>
    </lineage>
</organism>
<dbReference type="Gene3D" id="2.60.40.290">
    <property type="match status" value="1"/>
</dbReference>
<name>A0ABS3W1S7_MICEH</name>
<keyword evidence="3" id="KW-0456">Lyase</keyword>
<evidence type="ECO:0000256" key="1">
    <source>
        <dbReference type="SAM" id="SignalP"/>
    </source>
</evidence>
<dbReference type="GO" id="GO:0016829">
    <property type="term" value="F:lyase activity"/>
    <property type="evidence" value="ECO:0007669"/>
    <property type="project" value="UniProtKB-KW"/>
</dbReference>
<dbReference type="InterPro" id="IPR001919">
    <property type="entry name" value="CBD2"/>
</dbReference>
<dbReference type="SUPFAM" id="SSF49384">
    <property type="entry name" value="Carbohydrate-binding domain"/>
    <property type="match status" value="1"/>
</dbReference>
<dbReference type="InterPro" id="IPR008965">
    <property type="entry name" value="CBM2/CBM3_carb-bd_dom_sf"/>
</dbReference>
<feature type="non-terminal residue" evidence="3">
    <location>
        <position position="141"/>
    </location>
</feature>
<protein>
    <submittedName>
        <fullName evidence="3">Rhamnogalacturonan lyase</fullName>
    </submittedName>
</protein>
<accession>A0ABS3W1S7</accession>
<keyword evidence="1" id="KW-0732">Signal</keyword>
<comment type="caution">
    <text evidence="3">The sequence shown here is derived from an EMBL/GenBank/DDBJ whole genome shotgun (WGS) entry which is preliminary data.</text>
</comment>
<dbReference type="PROSITE" id="PS51173">
    <property type="entry name" value="CBM2"/>
    <property type="match status" value="1"/>
</dbReference>
<dbReference type="InterPro" id="IPR012291">
    <property type="entry name" value="CBM2_carb-bd_dom_sf"/>
</dbReference>
<dbReference type="InterPro" id="IPR006311">
    <property type="entry name" value="TAT_signal"/>
</dbReference>
<dbReference type="RefSeq" id="WP_244454568.1">
    <property type="nucleotide sequence ID" value="NZ_WVUH01000581.1"/>
</dbReference>
<dbReference type="EMBL" id="WVUH01000581">
    <property type="protein sequence ID" value="MBO4210744.1"/>
    <property type="molecule type" value="Genomic_DNA"/>
</dbReference>
<dbReference type="SMART" id="SM00637">
    <property type="entry name" value="CBD_II"/>
    <property type="match status" value="1"/>
</dbReference>
<dbReference type="Proteomes" id="UP000823521">
    <property type="component" value="Unassembled WGS sequence"/>
</dbReference>
<gene>
    <name evidence="3" type="ORF">GSF22_32840</name>
</gene>
<proteinExistence type="predicted"/>
<sequence length="141" mass="14197">MRTPRTRTMLLAATVAATAVAGALTAVTASAAVAGCRVDYQVTNQWSGGFGANVTVTNLGDPVTAWTLTWSFAAGQQVTQAWNATVIQSGTAVTARNVDYNGTIGTGGTAAFGFNGSWNDVSNPTPASFALNGTTCTGGTA</sequence>
<dbReference type="PROSITE" id="PS51318">
    <property type="entry name" value="TAT"/>
    <property type="match status" value="1"/>
</dbReference>
<keyword evidence="4" id="KW-1185">Reference proteome</keyword>
<evidence type="ECO:0000313" key="3">
    <source>
        <dbReference type="EMBL" id="MBO4210744.1"/>
    </source>
</evidence>
<reference evidence="3 4" key="1">
    <citation type="submission" date="2019-12" db="EMBL/GenBank/DDBJ databases">
        <title>Whole genome sequencing of endophytic Actinobacterium Micromonospora sp. MPMI6T.</title>
        <authorList>
            <person name="Evv R."/>
            <person name="Podile A.R."/>
        </authorList>
    </citation>
    <scope>NUCLEOTIDE SEQUENCE [LARGE SCALE GENOMIC DNA]</scope>
    <source>
        <strain evidence="3 4">MPMI6</strain>
    </source>
</reference>